<dbReference type="NCBIfam" id="TIGR00704">
    <property type="entry name" value="NaPi_cotrn_rel"/>
    <property type="match status" value="1"/>
</dbReference>
<feature type="transmembrane region" description="Helical" evidence="6">
    <location>
        <begin position="243"/>
        <end position="265"/>
    </location>
</feature>
<feature type="transmembrane region" description="Helical" evidence="6">
    <location>
        <begin position="271"/>
        <end position="291"/>
    </location>
</feature>
<evidence type="ECO:0000256" key="3">
    <source>
        <dbReference type="ARBA" id="ARBA00022692"/>
    </source>
</evidence>
<accession>A0ABN1KL75</accession>
<feature type="transmembrane region" description="Helical" evidence="6">
    <location>
        <begin position="133"/>
        <end position="155"/>
    </location>
</feature>
<evidence type="ECO:0000256" key="2">
    <source>
        <dbReference type="ARBA" id="ARBA00022475"/>
    </source>
</evidence>
<feature type="transmembrane region" description="Helical" evidence="6">
    <location>
        <begin position="209"/>
        <end position="231"/>
    </location>
</feature>
<dbReference type="Proteomes" id="UP001500279">
    <property type="component" value="Unassembled WGS sequence"/>
</dbReference>
<evidence type="ECO:0000256" key="5">
    <source>
        <dbReference type="ARBA" id="ARBA00023136"/>
    </source>
</evidence>
<feature type="transmembrane region" description="Helical" evidence="6">
    <location>
        <begin position="175"/>
        <end position="203"/>
    </location>
</feature>
<dbReference type="PANTHER" id="PTHR10010:SF39">
    <property type="entry name" value="PHOU DOMAIN-CONTAINING PROTEIN"/>
    <property type="match status" value="1"/>
</dbReference>
<keyword evidence="2" id="KW-1003">Cell membrane</keyword>
<name>A0ABN1KL75_9BURK</name>
<feature type="domain" description="PhoU" evidence="7">
    <location>
        <begin position="348"/>
        <end position="429"/>
    </location>
</feature>
<keyword evidence="3 6" id="KW-0812">Transmembrane</keyword>
<evidence type="ECO:0000256" key="4">
    <source>
        <dbReference type="ARBA" id="ARBA00022989"/>
    </source>
</evidence>
<dbReference type="InterPro" id="IPR004633">
    <property type="entry name" value="NaPi_cotrn-rel/YqeW-like"/>
</dbReference>
<dbReference type="Gene3D" id="1.20.58.220">
    <property type="entry name" value="Phosphate transport system protein phou homolog 2, domain 2"/>
    <property type="match status" value="1"/>
</dbReference>
<dbReference type="RefSeq" id="WP_141287080.1">
    <property type="nucleotide sequence ID" value="NZ_BAAAEW010000049.1"/>
</dbReference>
<dbReference type="EMBL" id="BAAAEW010000049">
    <property type="protein sequence ID" value="GAA0770169.1"/>
    <property type="molecule type" value="Genomic_DNA"/>
</dbReference>
<dbReference type="InterPro" id="IPR003841">
    <property type="entry name" value="Na/Pi_transpt"/>
</dbReference>
<sequence length="566" mass="60034">MLYLLNLLAAIALLVWGTHLVRTGILKVFGAGLRRLIQASTGTRASAALAGLGVTALVQSSGATSLIASSFVSQGLMSLSTALAVLRGADVGTGLVTLLFSFNLAWLSPLLLLAGVVLHLSQEGSTAGRLGGVLIGLGIITLALRLIGLATEPLLAAPQMKMLLGGVRNDAPLELLVGAVLALMSYSSLAAVLLTAALAGTGIVSLEVAFGLVLGANVGSGLSSLLTTMHAPIEGRRVQLGNFLFKLAGGLLAAPFVHGLAQSLGPLRPGAASWVVLFHLSFNLACALLFLPATGAMARLVGRWGETPPVSPNALALHATGPRHLDPEVLDTPQLAMSCAAREALHQADLVETMLRGLLPVMRDNDLALSAELRRLDDQVDTLYSAIKYYLTKIQRSSLSEREGRRWADILAFTINMEQIGDAAERVLQDLEDKKIRPGRNFSEAGIAELAELHGQLLSNHRLAMSVFLSGNEQEARDLLAQKRRFRDRVQACAANHFDRLHGNTPESIQTSSLHLDLLTELRRINSQLCSIAYPTLEAAAARDAVQQAQPAVLSAAPRPIPFRSD</sequence>
<dbReference type="InterPro" id="IPR026022">
    <property type="entry name" value="PhoU_dom"/>
</dbReference>
<proteinExistence type="predicted"/>
<comment type="subcellular location">
    <subcellularLocation>
        <location evidence="1">Cell membrane</location>
        <topology evidence="1">Multi-pass membrane protein</topology>
    </subcellularLocation>
</comment>
<evidence type="ECO:0000313" key="9">
    <source>
        <dbReference type="Proteomes" id="UP001500279"/>
    </source>
</evidence>
<dbReference type="InterPro" id="IPR038078">
    <property type="entry name" value="PhoU-like_sf"/>
</dbReference>
<evidence type="ECO:0000313" key="8">
    <source>
        <dbReference type="EMBL" id="GAA0770169.1"/>
    </source>
</evidence>
<evidence type="ECO:0000259" key="7">
    <source>
        <dbReference type="Pfam" id="PF01895"/>
    </source>
</evidence>
<reference evidence="8 9" key="1">
    <citation type="journal article" date="2019" name="Int. J. Syst. Evol. Microbiol.">
        <title>The Global Catalogue of Microorganisms (GCM) 10K type strain sequencing project: providing services to taxonomists for standard genome sequencing and annotation.</title>
        <authorList>
            <consortium name="The Broad Institute Genomics Platform"/>
            <consortium name="The Broad Institute Genome Sequencing Center for Infectious Disease"/>
            <person name="Wu L."/>
            <person name="Ma J."/>
        </authorList>
    </citation>
    <scope>NUCLEOTIDE SEQUENCE [LARGE SCALE GENOMIC DNA]</scope>
    <source>
        <strain evidence="8 9">JCM 15503</strain>
    </source>
</reference>
<keyword evidence="4 6" id="KW-1133">Transmembrane helix</keyword>
<organism evidence="8 9">
    <name type="scientific">Ideonella azotifigens</name>
    <dbReference type="NCBI Taxonomy" id="513160"/>
    <lineage>
        <taxon>Bacteria</taxon>
        <taxon>Pseudomonadati</taxon>
        <taxon>Pseudomonadota</taxon>
        <taxon>Betaproteobacteria</taxon>
        <taxon>Burkholderiales</taxon>
        <taxon>Sphaerotilaceae</taxon>
        <taxon>Ideonella</taxon>
    </lineage>
</organism>
<dbReference type="Pfam" id="PF01895">
    <property type="entry name" value="PhoU"/>
    <property type="match status" value="1"/>
</dbReference>
<dbReference type="NCBIfam" id="NF037997">
    <property type="entry name" value="Na_Pi_symport"/>
    <property type="match status" value="1"/>
</dbReference>
<dbReference type="PANTHER" id="PTHR10010">
    <property type="entry name" value="SOLUTE CARRIER FAMILY 34 SODIUM PHOSPHATE , MEMBER 2-RELATED"/>
    <property type="match status" value="1"/>
</dbReference>
<evidence type="ECO:0000256" key="6">
    <source>
        <dbReference type="SAM" id="Phobius"/>
    </source>
</evidence>
<keyword evidence="5 6" id="KW-0472">Membrane</keyword>
<feature type="transmembrane region" description="Helical" evidence="6">
    <location>
        <begin position="98"/>
        <end position="121"/>
    </location>
</feature>
<keyword evidence="9" id="KW-1185">Reference proteome</keyword>
<dbReference type="SUPFAM" id="SSF109755">
    <property type="entry name" value="PhoU-like"/>
    <property type="match status" value="1"/>
</dbReference>
<evidence type="ECO:0000256" key="1">
    <source>
        <dbReference type="ARBA" id="ARBA00004651"/>
    </source>
</evidence>
<dbReference type="Pfam" id="PF02690">
    <property type="entry name" value="Na_Pi_cotrans"/>
    <property type="match status" value="2"/>
</dbReference>
<protein>
    <submittedName>
        <fullName evidence="8">Sodium-dependent inorganic phosphate transporter</fullName>
    </submittedName>
</protein>
<comment type="caution">
    <text evidence="8">The sequence shown here is derived from an EMBL/GenBank/DDBJ whole genome shotgun (WGS) entry which is preliminary data.</text>
</comment>
<gene>
    <name evidence="8" type="ORF">GCM10009107_61700</name>
</gene>